<dbReference type="Proteomes" id="UP000288805">
    <property type="component" value="Unassembled WGS sequence"/>
</dbReference>
<feature type="compositionally biased region" description="Polar residues" evidence="8">
    <location>
        <begin position="228"/>
        <end position="247"/>
    </location>
</feature>
<reference evidence="9 10" key="1">
    <citation type="journal article" date="2018" name="PLoS Genet.">
        <title>Population sequencing reveals clonal diversity and ancestral inbreeding in the grapevine cultivar Chardonnay.</title>
        <authorList>
            <person name="Roach M.J."/>
            <person name="Johnson D.L."/>
            <person name="Bohlmann J."/>
            <person name="van Vuuren H.J."/>
            <person name="Jones S.J."/>
            <person name="Pretorius I.S."/>
            <person name="Schmidt S.A."/>
            <person name="Borneman A.R."/>
        </authorList>
    </citation>
    <scope>NUCLEOTIDE SEQUENCE [LARGE SCALE GENOMIC DNA]</scope>
    <source>
        <strain evidence="10">cv. Chardonnay</strain>
        <tissue evidence="9">Leaf</tissue>
    </source>
</reference>
<evidence type="ECO:0000256" key="7">
    <source>
        <dbReference type="ARBA" id="ARBA00023136"/>
    </source>
</evidence>
<comment type="similarity">
    <text evidence="2">Belongs to the COG1 family.</text>
</comment>
<keyword evidence="6" id="KW-0333">Golgi apparatus</keyword>
<name>A0A438FCH8_VITVI</name>
<organism evidence="9 10">
    <name type="scientific">Vitis vinifera</name>
    <name type="common">Grape</name>
    <dbReference type="NCBI Taxonomy" id="29760"/>
    <lineage>
        <taxon>Eukaryota</taxon>
        <taxon>Viridiplantae</taxon>
        <taxon>Streptophyta</taxon>
        <taxon>Embryophyta</taxon>
        <taxon>Tracheophyta</taxon>
        <taxon>Spermatophyta</taxon>
        <taxon>Magnoliopsida</taxon>
        <taxon>eudicotyledons</taxon>
        <taxon>Gunneridae</taxon>
        <taxon>Pentapetalae</taxon>
        <taxon>rosids</taxon>
        <taxon>Vitales</taxon>
        <taxon>Vitaceae</taxon>
        <taxon>Viteae</taxon>
        <taxon>Vitis</taxon>
    </lineage>
</organism>
<feature type="region of interest" description="Disordered" evidence="8">
    <location>
        <begin position="227"/>
        <end position="247"/>
    </location>
</feature>
<evidence type="ECO:0000313" key="10">
    <source>
        <dbReference type="Proteomes" id="UP000288805"/>
    </source>
</evidence>
<gene>
    <name evidence="9" type="ORF">CK203_096259</name>
</gene>
<dbReference type="InterPro" id="IPR033370">
    <property type="entry name" value="COG1"/>
</dbReference>
<evidence type="ECO:0000256" key="6">
    <source>
        <dbReference type="ARBA" id="ARBA00023034"/>
    </source>
</evidence>
<dbReference type="PANTHER" id="PTHR31658">
    <property type="entry name" value="CONSERVED OLIGOMERIC GOLGI COMPLEX SUBUNIT 1"/>
    <property type="match status" value="1"/>
</dbReference>
<dbReference type="PANTHER" id="PTHR31658:SF0">
    <property type="entry name" value="CONSERVED OLIGOMERIC GOLGI COMPLEX SUBUNIT 1"/>
    <property type="match status" value="1"/>
</dbReference>
<dbReference type="EMBL" id="QGNW01001048">
    <property type="protein sequence ID" value="RVW57681.1"/>
    <property type="molecule type" value="Genomic_DNA"/>
</dbReference>
<evidence type="ECO:0000256" key="8">
    <source>
        <dbReference type="SAM" id="MobiDB-lite"/>
    </source>
</evidence>
<evidence type="ECO:0000256" key="1">
    <source>
        <dbReference type="ARBA" id="ARBA00004395"/>
    </source>
</evidence>
<dbReference type="GO" id="GO:0006891">
    <property type="term" value="P:intra-Golgi vesicle-mediated transport"/>
    <property type="evidence" value="ECO:0007669"/>
    <property type="project" value="InterPro"/>
</dbReference>
<keyword evidence="4" id="KW-0813">Transport</keyword>
<comment type="caution">
    <text evidence="9">The sequence shown here is derived from an EMBL/GenBank/DDBJ whole genome shotgun (WGS) entry which is preliminary data.</text>
</comment>
<accession>A0A438FCH8</accession>
<dbReference type="AlphaFoldDB" id="A0A438FCH8"/>
<sequence length="345" mass="37179">MKFRCRFAPLEGAVAHCGPSKGWVLVGTVVQVSIPIIDQLGQGVPHSKPFLVVGDFKVIGIYGDFLSANDAGGSQVSEKGVLQVLLDLRFVADVLCGGDLNERRTEICCPSGAAHLVDILTPIAKSQVRSQAYLICSSRGMGCVSLVFLESATNSESNIMRCSTVPRFKYLPIRETLGFLRIRGDRKGCYGIYFISIPLDEPLVMLLLEEFLLVFYNSTGLCAPALSSRGTTKTSIPTSSDDASSRSPWKAYANGELSQKIDFDDTSSFGVATPLLKSFMQVGSRFGESTLKLGSIWTDGQVGKFKDKSAAAMSTFGDILPVQAAGLLSSLTATRSDSRLPTERF</sequence>
<proteinExistence type="inferred from homology"/>
<evidence type="ECO:0000256" key="5">
    <source>
        <dbReference type="ARBA" id="ARBA00022927"/>
    </source>
</evidence>
<dbReference type="GO" id="GO:0015031">
    <property type="term" value="P:protein transport"/>
    <property type="evidence" value="ECO:0007669"/>
    <property type="project" value="UniProtKB-KW"/>
</dbReference>
<comment type="subcellular location">
    <subcellularLocation>
        <location evidence="1">Golgi apparatus membrane</location>
        <topology evidence="1">Peripheral membrane protein</topology>
    </subcellularLocation>
</comment>
<evidence type="ECO:0000256" key="2">
    <source>
        <dbReference type="ARBA" id="ARBA00006653"/>
    </source>
</evidence>
<protein>
    <recommendedName>
        <fullName evidence="3">Conserved oligomeric Golgi complex subunit 1</fullName>
    </recommendedName>
</protein>
<dbReference type="GO" id="GO:0017119">
    <property type="term" value="C:Golgi transport complex"/>
    <property type="evidence" value="ECO:0007669"/>
    <property type="project" value="InterPro"/>
</dbReference>
<dbReference type="GO" id="GO:0000139">
    <property type="term" value="C:Golgi membrane"/>
    <property type="evidence" value="ECO:0007669"/>
    <property type="project" value="UniProtKB-SubCell"/>
</dbReference>
<keyword evidence="5" id="KW-0653">Protein transport</keyword>
<evidence type="ECO:0000256" key="3">
    <source>
        <dbReference type="ARBA" id="ARBA00020978"/>
    </source>
</evidence>
<evidence type="ECO:0000256" key="4">
    <source>
        <dbReference type="ARBA" id="ARBA00022448"/>
    </source>
</evidence>
<evidence type="ECO:0000313" key="9">
    <source>
        <dbReference type="EMBL" id="RVW57681.1"/>
    </source>
</evidence>
<keyword evidence="7" id="KW-0472">Membrane</keyword>